<dbReference type="EC" id="5.6.2.2" evidence="7"/>
<keyword evidence="3 7" id="KW-0799">Topoisomerase</keyword>
<dbReference type="EMBL" id="AEJF01000188">
    <property type="protein sequence ID" value="KLU22134.1"/>
    <property type="molecule type" value="Genomic_DNA"/>
</dbReference>
<sequence length="770" mass="84204">MDDLFADQEAAPEGEKLTLGDYAERAYLDYAVSVVKGRALPDVSDGQKPVQRRILFAMNEMGLANTAKPVKSARVVGDVLGKYHPHGDQSAYDALVRLAQAFSMRYPLIDGQGNFGSRDGDGAAAMRYTEARLTPIAKLLLDEIDMGTVDFMPNYDGSFQEPKLLPARLPFLLLNGASGIAVGMATEVPSHNLREVAAAAVAMIRDPKIDHARLAELIPGPDFPGGGQIISSQAEIAAAYETGRGSLKVRARWKIEDMARGQWQLVITELPPSTSGQRVLEEIEELTNPKIKLGKKTLSPDQLQTKQTLLALLDTVRDESGRDAPVRLVFEPKSSRIDQTEFVNSLLAHTSLESNTSINLVMIGADGRPRQKGISEILHEWVGFRFTTVTRRTQHRLGKVNDRIHILEGRMIVFLNIDEVIRVIREADEPKQALMDRFSLSERQADDILEIRLRQLARLEAIKIEQELKELRSEKEKLEELLNSDAAMKRLLIKEIEADAKQYGDDRRTLIQPEKRATFEARVVDEPVTVVVSQKGWVRALKGHGLDPASFQFKAGDGIYAAFQARTPDMLIAWGSNGRVYSVPVAILPGGRGDGVPVTSLIELESGSHLLHYFAASVEQPLLLASSNGFGFMARLGDMVSRVKAGKSFMTIDAGATPLTPMPVLPGATQVACLSSNGRLLVFDIDEMKTLSGGGRGVILMALDPKETLRQALAIDARGLVLIGTGRGGKARDEKLAGAALEGHVGKRARKGRAPESTIKVTELRPVFEG</sequence>
<dbReference type="InterPro" id="IPR035516">
    <property type="entry name" value="Gyrase/topoIV_suA_C"/>
</dbReference>
<keyword evidence="6 7" id="KW-0413">Isomerase</keyword>
<evidence type="ECO:0000313" key="12">
    <source>
        <dbReference type="Proteomes" id="UP000035963"/>
    </source>
</evidence>
<dbReference type="NCBIfam" id="TIGR01062">
    <property type="entry name" value="parC_Gneg"/>
    <property type="match status" value="1"/>
</dbReference>
<feature type="active site" description="O-(5'-phospho-DNA)-tyrosine intermediate" evidence="7 8">
    <location>
        <position position="128"/>
    </location>
</feature>
<dbReference type="InterPro" id="IPR013760">
    <property type="entry name" value="Topo_IIA-like_dom_sf"/>
</dbReference>
<comment type="function">
    <text evidence="7">Topoisomerase IV is essential for chromosome segregation. It relaxes supercoiled DNA. Performs the decatenation events required during the replication of a circular DNA molecule.</text>
</comment>
<dbReference type="GO" id="GO:0003918">
    <property type="term" value="F:DNA topoisomerase type II (double strand cut, ATP-hydrolyzing) activity"/>
    <property type="evidence" value="ECO:0007669"/>
    <property type="project" value="UniProtKB-UniRule"/>
</dbReference>
<accession>A0A0J1CNL3</accession>
<evidence type="ECO:0000313" key="11">
    <source>
        <dbReference type="EMBL" id="KLU22134.1"/>
    </source>
</evidence>
<dbReference type="FunFam" id="1.10.268.10:FF:000001">
    <property type="entry name" value="DNA gyrase subunit A"/>
    <property type="match status" value="1"/>
</dbReference>
<dbReference type="Pfam" id="PF00521">
    <property type="entry name" value="DNA_topoisoIV"/>
    <property type="match status" value="1"/>
</dbReference>
<evidence type="ECO:0000259" key="10">
    <source>
        <dbReference type="PROSITE" id="PS52040"/>
    </source>
</evidence>
<dbReference type="GO" id="GO:0003677">
    <property type="term" value="F:DNA binding"/>
    <property type="evidence" value="ECO:0007669"/>
    <property type="project" value="UniProtKB-UniRule"/>
</dbReference>
<dbReference type="GO" id="GO:0005524">
    <property type="term" value="F:ATP binding"/>
    <property type="evidence" value="ECO:0007669"/>
    <property type="project" value="InterPro"/>
</dbReference>
<dbReference type="PANTHER" id="PTHR43493:SF1">
    <property type="entry name" value="DNA TOPOISOMERASE 4 SUBUNIT A"/>
    <property type="match status" value="1"/>
</dbReference>
<evidence type="ECO:0000256" key="9">
    <source>
        <dbReference type="SAM" id="Coils"/>
    </source>
</evidence>
<evidence type="ECO:0000256" key="3">
    <source>
        <dbReference type="ARBA" id="ARBA00023029"/>
    </source>
</evidence>
<comment type="caution">
    <text evidence="11">The sequence shown here is derived from an EMBL/GenBank/DDBJ whole genome shotgun (WGS) entry which is preliminary data.</text>
</comment>
<comment type="catalytic activity">
    <reaction evidence="1 7 8">
        <text>ATP-dependent breakage, passage and rejoining of double-stranded DNA.</text>
        <dbReference type="EC" id="5.6.2.2"/>
    </reaction>
</comment>
<evidence type="ECO:0000256" key="2">
    <source>
        <dbReference type="ARBA" id="ARBA00022475"/>
    </source>
</evidence>
<comment type="similarity">
    <text evidence="7">Belongs to the type II topoisomerase GyrA/ParC subunit family. ParC type 1 subfamily.</text>
</comment>
<evidence type="ECO:0000256" key="8">
    <source>
        <dbReference type="PROSITE-ProRule" id="PRU01384"/>
    </source>
</evidence>
<protein>
    <recommendedName>
        <fullName evidence="7">DNA topoisomerase 4 subunit A</fullName>
        <ecNumber evidence="7">5.6.2.2</ecNumber>
    </recommendedName>
    <alternativeName>
        <fullName evidence="7">Topoisomerase IV subunit A</fullName>
    </alternativeName>
</protein>
<dbReference type="OrthoDB" id="9806486at2"/>
<feature type="site" description="Interaction with DNA" evidence="7">
    <location>
        <position position="86"/>
    </location>
</feature>
<name>A0A0J1CNL3_9BURK</name>
<evidence type="ECO:0000256" key="5">
    <source>
        <dbReference type="ARBA" id="ARBA00023136"/>
    </source>
</evidence>
<feature type="coiled-coil region" evidence="9">
    <location>
        <begin position="454"/>
        <end position="488"/>
    </location>
</feature>
<keyword evidence="2 7" id="KW-1003">Cell membrane</keyword>
<dbReference type="AlphaFoldDB" id="A0A0J1CNL3"/>
<keyword evidence="9" id="KW-0175">Coiled coil</keyword>
<evidence type="ECO:0000256" key="4">
    <source>
        <dbReference type="ARBA" id="ARBA00023125"/>
    </source>
</evidence>
<dbReference type="RefSeq" id="WP_047896264.1">
    <property type="nucleotide sequence ID" value="NZ_AEJF01000188.1"/>
</dbReference>
<dbReference type="PROSITE" id="PS52040">
    <property type="entry name" value="TOPO_IIA"/>
    <property type="match status" value="1"/>
</dbReference>
<evidence type="ECO:0000256" key="6">
    <source>
        <dbReference type="ARBA" id="ARBA00023235"/>
    </source>
</evidence>
<dbReference type="InterPro" id="IPR002205">
    <property type="entry name" value="Topo_IIA_dom_A"/>
</dbReference>
<keyword evidence="4 7" id="KW-0238">DNA-binding</keyword>
<organism evidence="11 12">
    <name type="scientific">Caballeronia mineralivorans PML1(12)</name>
    <dbReference type="NCBI Taxonomy" id="908627"/>
    <lineage>
        <taxon>Bacteria</taxon>
        <taxon>Pseudomonadati</taxon>
        <taxon>Pseudomonadota</taxon>
        <taxon>Betaproteobacteria</taxon>
        <taxon>Burkholderiales</taxon>
        <taxon>Burkholderiaceae</taxon>
        <taxon>Caballeronia</taxon>
    </lineage>
</organism>
<proteinExistence type="inferred from homology"/>
<dbReference type="SUPFAM" id="SSF56719">
    <property type="entry name" value="Type II DNA topoisomerase"/>
    <property type="match status" value="1"/>
</dbReference>
<dbReference type="InterPro" id="IPR013757">
    <property type="entry name" value="Topo_IIA_A_a_sf"/>
</dbReference>
<dbReference type="Gene3D" id="1.10.268.10">
    <property type="entry name" value="Topoisomerase, domain 3"/>
    <property type="match status" value="1"/>
</dbReference>
<dbReference type="PANTHER" id="PTHR43493">
    <property type="entry name" value="DNA GYRASE/TOPOISOMERASE SUBUNIT A"/>
    <property type="match status" value="1"/>
</dbReference>
<dbReference type="Proteomes" id="UP000035963">
    <property type="component" value="Unassembled WGS sequence"/>
</dbReference>
<dbReference type="NCBIfam" id="NF004044">
    <property type="entry name" value="PRK05561.1"/>
    <property type="match status" value="1"/>
</dbReference>
<dbReference type="GO" id="GO:0006265">
    <property type="term" value="P:DNA topological change"/>
    <property type="evidence" value="ECO:0007669"/>
    <property type="project" value="UniProtKB-UniRule"/>
</dbReference>
<dbReference type="GO" id="GO:0005694">
    <property type="term" value="C:chromosome"/>
    <property type="evidence" value="ECO:0007669"/>
    <property type="project" value="InterPro"/>
</dbReference>
<dbReference type="Gene3D" id="2.120.10.90">
    <property type="entry name" value="DNA gyrase/topoisomerase IV, subunit A, C-terminal"/>
    <property type="match status" value="1"/>
</dbReference>
<dbReference type="GO" id="GO:0005737">
    <property type="term" value="C:cytoplasm"/>
    <property type="evidence" value="ECO:0007669"/>
    <property type="project" value="TreeGrafter"/>
</dbReference>
<dbReference type="InterPro" id="IPR050220">
    <property type="entry name" value="Type_II_DNA_Topoisomerases"/>
</dbReference>
<feature type="domain" description="Topo IIA-type catalytic" evidence="10">
    <location>
        <begin position="40"/>
        <end position="523"/>
    </location>
</feature>
<dbReference type="SUPFAM" id="SSF101904">
    <property type="entry name" value="GyrA/ParC C-terminal domain-like"/>
    <property type="match status" value="1"/>
</dbReference>
<dbReference type="InterPro" id="IPR013758">
    <property type="entry name" value="Topo_IIA_A/C_ab"/>
</dbReference>
<dbReference type="Gene3D" id="3.90.199.10">
    <property type="entry name" value="Topoisomerase II, domain 5"/>
    <property type="match status" value="1"/>
</dbReference>
<evidence type="ECO:0000256" key="1">
    <source>
        <dbReference type="ARBA" id="ARBA00000185"/>
    </source>
</evidence>
<dbReference type="CDD" id="cd00187">
    <property type="entry name" value="TOP4c"/>
    <property type="match status" value="1"/>
</dbReference>
<dbReference type="HAMAP" id="MF_00936">
    <property type="entry name" value="ParC_type1"/>
    <property type="match status" value="1"/>
</dbReference>
<keyword evidence="5 7" id="KW-0472">Membrane</keyword>
<feature type="site" description="Interaction with DNA" evidence="7">
    <location>
        <position position="84"/>
    </location>
</feature>
<comment type="subcellular location">
    <subcellularLocation>
        <location evidence="7">Cell membrane</location>
        <topology evidence="7">Peripheral membrane protein</topology>
    </subcellularLocation>
</comment>
<dbReference type="GO" id="GO:0007059">
    <property type="term" value="P:chromosome segregation"/>
    <property type="evidence" value="ECO:0007669"/>
    <property type="project" value="UniProtKB-UniRule"/>
</dbReference>
<comment type="subunit">
    <text evidence="7">Heterotetramer composed of ParC and ParE.</text>
</comment>
<feature type="site" description="Interaction with DNA" evidence="7">
    <location>
        <position position="48"/>
    </location>
</feature>
<reference evidence="11 12" key="1">
    <citation type="journal article" date="2015" name="Genome Announc.">
        <title>Draft Genome Sequence of Burkholderia sp. Strain PML1(12), an Ectomycorrhizosphere-Inhabiting Bacterium with Effective Mineral-Weathering Ability.</title>
        <authorList>
            <person name="Uroz S."/>
            <person name="Oger P."/>
        </authorList>
    </citation>
    <scope>NUCLEOTIDE SEQUENCE [LARGE SCALE GENOMIC DNA]</scope>
    <source>
        <strain evidence="12">PML1(12)</strain>
    </source>
</reference>
<evidence type="ECO:0000256" key="7">
    <source>
        <dbReference type="HAMAP-Rule" id="MF_00936"/>
    </source>
</evidence>
<dbReference type="SMART" id="SM00434">
    <property type="entry name" value="TOP4c"/>
    <property type="match status" value="1"/>
</dbReference>
<feature type="site" description="Transition state stabilizer" evidence="7">
    <location>
        <position position="127"/>
    </location>
</feature>
<dbReference type="GO" id="GO:0009330">
    <property type="term" value="C:DNA topoisomerase type II (double strand cut, ATP-hydrolyzing) complex"/>
    <property type="evidence" value="ECO:0007669"/>
    <property type="project" value="UniProtKB-ARBA"/>
</dbReference>
<dbReference type="InterPro" id="IPR005742">
    <property type="entry name" value="TopoIV_A_Gneg"/>
</dbReference>
<dbReference type="Gene3D" id="3.30.1360.40">
    <property type="match status" value="1"/>
</dbReference>
<gene>
    <name evidence="7" type="primary">parC</name>
    <name evidence="11" type="ORF">EOS_32280</name>
</gene>
<keyword evidence="12" id="KW-1185">Reference proteome</keyword>
<dbReference type="GO" id="GO:0019897">
    <property type="term" value="C:extrinsic component of plasma membrane"/>
    <property type="evidence" value="ECO:0007669"/>
    <property type="project" value="UniProtKB-UniRule"/>
</dbReference>
<dbReference type="PATRIC" id="fig|908627.4.peg.7203"/>